<dbReference type="EMBL" id="BPLR01014992">
    <property type="protein sequence ID" value="GIY72806.1"/>
    <property type="molecule type" value="Genomic_DNA"/>
</dbReference>
<dbReference type="InterPro" id="IPR027443">
    <property type="entry name" value="IPNS-like_sf"/>
</dbReference>
<keyword evidence="4" id="KW-0472">Membrane</keyword>
<proteinExistence type="inferred from homology"/>
<dbReference type="GO" id="GO:0005783">
    <property type="term" value="C:endoplasmic reticulum"/>
    <property type="evidence" value="ECO:0007669"/>
    <property type="project" value="TreeGrafter"/>
</dbReference>
<dbReference type="SUPFAM" id="SSF51197">
    <property type="entry name" value="Clavaminate synthase-like"/>
    <property type="match status" value="1"/>
</dbReference>
<dbReference type="Proteomes" id="UP001054945">
    <property type="component" value="Unassembled WGS sequence"/>
</dbReference>
<protein>
    <recommendedName>
        <fullName evidence="5">Aspartyl/asparaginy/proline hydroxylase domain-containing protein</fullName>
    </recommendedName>
</protein>
<keyword evidence="2" id="KW-0175">Coiled coil</keyword>
<dbReference type="InterPro" id="IPR007803">
    <property type="entry name" value="Asp/Arg/Pro-Hydrxlase"/>
</dbReference>
<keyword evidence="4" id="KW-0812">Transmembrane</keyword>
<feature type="compositionally biased region" description="Acidic residues" evidence="3">
    <location>
        <begin position="220"/>
        <end position="243"/>
    </location>
</feature>
<reference evidence="6 7" key="1">
    <citation type="submission" date="2021-06" db="EMBL/GenBank/DDBJ databases">
        <title>Caerostris extrusa draft genome.</title>
        <authorList>
            <person name="Kono N."/>
            <person name="Arakawa K."/>
        </authorList>
    </citation>
    <scope>NUCLEOTIDE SEQUENCE [LARGE SCALE GENOMIC DNA]</scope>
</reference>
<feature type="transmembrane region" description="Helical" evidence="4">
    <location>
        <begin position="65"/>
        <end position="85"/>
    </location>
</feature>
<dbReference type="SUPFAM" id="SSF48452">
    <property type="entry name" value="TPR-like"/>
    <property type="match status" value="1"/>
</dbReference>
<dbReference type="Pfam" id="PF05118">
    <property type="entry name" value="Asp_Arg_Hydrox"/>
    <property type="match status" value="1"/>
</dbReference>
<feature type="compositionally biased region" description="Basic and acidic residues" evidence="3">
    <location>
        <begin position="113"/>
        <end position="135"/>
    </location>
</feature>
<evidence type="ECO:0000256" key="3">
    <source>
        <dbReference type="SAM" id="MobiDB-lite"/>
    </source>
</evidence>
<accession>A0AAV4VRH0</accession>
<feature type="domain" description="Aspartyl/asparaginy/proline hydroxylase" evidence="5">
    <location>
        <begin position="605"/>
        <end position="758"/>
    </location>
</feature>
<evidence type="ECO:0000313" key="6">
    <source>
        <dbReference type="EMBL" id="GIY72806.1"/>
    </source>
</evidence>
<organism evidence="6 7">
    <name type="scientific">Caerostris extrusa</name>
    <name type="common">Bark spider</name>
    <name type="synonym">Caerostris bankana</name>
    <dbReference type="NCBI Taxonomy" id="172846"/>
    <lineage>
        <taxon>Eukaryota</taxon>
        <taxon>Metazoa</taxon>
        <taxon>Ecdysozoa</taxon>
        <taxon>Arthropoda</taxon>
        <taxon>Chelicerata</taxon>
        <taxon>Arachnida</taxon>
        <taxon>Araneae</taxon>
        <taxon>Araneomorphae</taxon>
        <taxon>Entelegynae</taxon>
        <taxon>Araneoidea</taxon>
        <taxon>Araneidae</taxon>
        <taxon>Caerostris</taxon>
    </lineage>
</organism>
<feature type="region of interest" description="Disordered" evidence="3">
    <location>
        <begin position="181"/>
        <end position="258"/>
    </location>
</feature>
<dbReference type="PANTHER" id="PTHR12366">
    <property type="entry name" value="ASPARTYL/ASPARAGINYL BETA-HYDROXYLASE"/>
    <property type="match status" value="1"/>
</dbReference>
<evidence type="ECO:0000256" key="2">
    <source>
        <dbReference type="SAM" id="Coils"/>
    </source>
</evidence>
<feature type="region of interest" description="Disordered" evidence="3">
    <location>
        <begin position="1"/>
        <end position="22"/>
    </location>
</feature>
<dbReference type="InterPro" id="IPR039038">
    <property type="entry name" value="ASPH"/>
</dbReference>
<feature type="region of interest" description="Disordered" evidence="3">
    <location>
        <begin position="113"/>
        <end position="143"/>
    </location>
</feature>
<evidence type="ECO:0000256" key="1">
    <source>
        <dbReference type="ARBA" id="ARBA00007730"/>
    </source>
</evidence>
<evidence type="ECO:0000256" key="4">
    <source>
        <dbReference type="SAM" id="Phobius"/>
    </source>
</evidence>
<sequence>MSDKEPRRRKKRKDSHSQRKVHFSDDIHTDEQFFTSSKSEVKDSDQELEEEVIVPTHQPSIFAKFVFVLLFSGLVVSMSFIFISLHGTDRGEVDIFDDHHTEDIEILHDDHELNNHEPNLHDEPDHEENGFHDESDHEENEFHDEPVLHDSHNEEESSETSFQENFANLFPGFGSILSFNGDSSKVSENESISEELDEADSSSEQISETTMPSSTADYANTEDQDSEEDNIENLDQVVEEPEIYTETTEEPKNQSRLRRNLSFSPLQNLEEQELADSQSTVEDLDFTTYTPEAVESFDQNTANINDFIETTTENIEEEVFSYYDKESITNEEDFKIREQLDDLEEILKKEFGDNDNYETDEDDDDDSEDDDDDEKCEELLQLHKGSPRLHYMKAQALDKLAETQRSNKLLEDAIAEYQRMMSLKDVPSELYALAGKRAADRMRFRGFLGKSVKLLSEMTEKYPQNVEIKNLFAVSYLMIGQNKEAKKVLYDVLKVKPDSGFAKVHLGFILKTDDSKYEEAARLLSEGIATREEGVIDGRFYFHLGDALHRTGKQDEAMDVYKEAVKEGLFLSEYQRSLYNVNGLTGKPWWDPMNTVYAPYFKILEKKWMAIRDEALSLTNEKHSGFLPETEGLQDTGDWKQFELFARGRKIEKNCVKAPITCSLLSQFPDAVNCKRGQVKFSIMQPSTHVWAHTGPTNCRLRSHLGLVIPEGTSIRVAKELRTWEEGKVILFDDSFEHEVWHNGTAPRLVLIVDFWHPELTAYQKKNLTPI</sequence>
<evidence type="ECO:0000313" key="7">
    <source>
        <dbReference type="Proteomes" id="UP001054945"/>
    </source>
</evidence>
<dbReference type="PANTHER" id="PTHR12366:SF29">
    <property type="entry name" value="ASPARTYL BETA-HYDROXYLASE, ISOFORM L"/>
    <property type="match status" value="1"/>
</dbReference>
<feature type="coiled-coil region" evidence="2">
    <location>
        <begin position="393"/>
        <end position="420"/>
    </location>
</feature>
<keyword evidence="7" id="KW-1185">Reference proteome</keyword>
<evidence type="ECO:0000259" key="5">
    <source>
        <dbReference type="Pfam" id="PF05118"/>
    </source>
</evidence>
<gene>
    <name evidence="6" type="primary">ASPH</name>
    <name evidence="6" type="ORF">CEXT_567123</name>
</gene>
<dbReference type="AlphaFoldDB" id="A0AAV4VRH0"/>
<dbReference type="InterPro" id="IPR011990">
    <property type="entry name" value="TPR-like_helical_dom_sf"/>
</dbReference>
<name>A0AAV4VRH0_CAEEX</name>
<dbReference type="GO" id="GO:0062101">
    <property type="term" value="F:peptidyl-aspartic acid 3-dioxygenase activity"/>
    <property type="evidence" value="ECO:0007669"/>
    <property type="project" value="InterPro"/>
</dbReference>
<dbReference type="Gene3D" id="2.60.120.330">
    <property type="entry name" value="B-lactam Antibiotic, Isopenicillin N Synthase, Chain"/>
    <property type="match status" value="1"/>
</dbReference>
<feature type="compositionally biased region" description="Acidic residues" evidence="3">
    <location>
        <begin position="191"/>
        <end position="201"/>
    </location>
</feature>
<dbReference type="Pfam" id="PF13181">
    <property type="entry name" value="TPR_8"/>
    <property type="match status" value="1"/>
</dbReference>
<comment type="caution">
    <text evidence="6">The sequence shown here is derived from an EMBL/GenBank/DDBJ whole genome shotgun (WGS) entry which is preliminary data.</text>
</comment>
<feature type="compositionally biased region" description="Basic residues" evidence="3">
    <location>
        <begin position="7"/>
        <end position="21"/>
    </location>
</feature>
<feature type="region of interest" description="Disordered" evidence="3">
    <location>
        <begin position="349"/>
        <end position="374"/>
    </location>
</feature>
<feature type="compositionally biased region" description="Polar residues" evidence="3">
    <location>
        <begin position="205"/>
        <end position="218"/>
    </location>
</feature>
<comment type="similarity">
    <text evidence="1">Belongs to the aspartyl/asparaginyl beta-hydroxylase family.</text>
</comment>
<dbReference type="Gene3D" id="1.25.40.10">
    <property type="entry name" value="Tetratricopeptide repeat domain"/>
    <property type="match status" value="1"/>
</dbReference>
<dbReference type="InterPro" id="IPR019734">
    <property type="entry name" value="TPR_rpt"/>
</dbReference>
<keyword evidence="4" id="KW-1133">Transmembrane helix</keyword>
<feature type="compositionally biased region" description="Acidic residues" evidence="3">
    <location>
        <begin position="353"/>
        <end position="374"/>
    </location>
</feature>